<evidence type="ECO:0000313" key="1">
    <source>
        <dbReference type="EMBL" id="MBB6036972.1"/>
    </source>
</evidence>
<evidence type="ECO:0000313" key="2">
    <source>
        <dbReference type="Proteomes" id="UP000548476"/>
    </source>
</evidence>
<sequence>MFWVAGVQIDPGDLNLNGATTPRVRDAPIRAYDTWVEATAHAANTTDYIGNLPGPSSTGTWVRFHDAHMNVLGEDHTEVTFRQMRTAVNMGASFIFERFASDVMPPGSQLLAAYDVENAVELVHFGINAAPNRHLYGSESIYPKIGFGLVLMTEYLNGNNPVAHLCQAAGYTGQPVQRYLKIAWGLARDIADQVNALNLAGNPVPPLEAAVALVVANHTATLNPYITGLVVDAWLGDTLTLPANVARGPELLALANAMIPLLCARGLAQEPGLAGQAHGNFAQRLAFFGLWRDLNFAQSVAAANVRNIRYAGMGALHLQYLQANAGMPANSHGYDMRSVGAHLIGFENATALLRLNAH</sequence>
<gene>
    <name evidence="1" type="ORF">HNR73_004845</name>
</gene>
<comment type="caution">
    <text evidence="1">The sequence shown here is derived from an EMBL/GenBank/DDBJ whole genome shotgun (WGS) entry which is preliminary data.</text>
</comment>
<dbReference type="Proteomes" id="UP000548476">
    <property type="component" value="Unassembled WGS sequence"/>
</dbReference>
<dbReference type="RefSeq" id="WP_184789794.1">
    <property type="nucleotide sequence ID" value="NZ_BONT01000056.1"/>
</dbReference>
<keyword evidence="2" id="KW-1185">Reference proteome</keyword>
<dbReference type="EMBL" id="JACHGT010000010">
    <property type="protein sequence ID" value="MBB6036972.1"/>
    <property type="molecule type" value="Genomic_DNA"/>
</dbReference>
<proteinExistence type="predicted"/>
<accession>A0A841FTV1</accession>
<protein>
    <submittedName>
        <fullName evidence="1">Uncharacterized protein</fullName>
    </submittedName>
</protein>
<organism evidence="1 2">
    <name type="scientific">Phytomonospora endophytica</name>
    <dbReference type="NCBI Taxonomy" id="714109"/>
    <lineage>
        <taxon>Bacteria</taxon>
        <taxon>Bacillati</taxon>
        <taxon>Actinomycetota</taxon>
        <taxon>Actinomycetes</taxon>
        <taxon>Micromonosporales</taxon>
        <taxon>Micromonosporaceae</taxon>
        <taxon>Phytomonospora</taxon>
    </lineage>
</organism>
<name>A0A841FTV1_9ACTN</name>
<reference evidence="1 2" key="1">
    <citation type="submission" date="2020-08" db="EMBL/GenBank/DDBJ databases">
        <title>Genomic Encyclopedia of Type Strains, Phase IV (KMG-IV): sequencing the most valuable type-strain genomes for metagenomic binning, comparative biology and taxonomic classification.</title>
        <authorList>
            <person name="Goeker M."/>
        </authorList>
    </citation>
    <scope>NUCLEOTIDE SEQUENCE [LARGE SCALE GENOMIC DNA]</scope>
    <source>
        <strain evidence="1 2">YIM 65646</strain>
    </source>
</reference>
<dbReference type="AlphaFoldDB" id="A0A841FTV1"/>